<dbReference type="InterPro" id="IPR056920">
    <property type="entry name" value="PRTase-CE"/>
</dbReference>
<evidence type="ECO:0000259" key="1">
    <source>
        <dbReference type="Pfam" id="PF24390"/>
    </source>
</evidence>
<keyword evidence="3" id="KW-1185">Reference proteome</keyword>
<dbReference type="RefSeq" id="WP_078788916.1">
    <property type="nucleotide sequence ID" value="NZ_FUWR01000001.1"/>
</dbReference>
<sequence>MNDQNAQQLLAKVMGWDDPSVVQEHVPNLQLLADYKYDHYQRFGPGRRFVESLAHWLKQFDTHDRSTALKLVMERLIYISEGELSHLVQTAYPDWIIQERIRLVAEEKDIPVHCIGKIVNDRRFIELGIKSLYLGLSDGARTNEIRRASDGDISNEQIWQAYELGEGKAKEMVEELTSSLSKAEFKSANPRFNMIWLLDDFSGSGNTYIRFDNVSQKFKGKIKKIYERLHKGDLIDTSHYEVYLLLYVATRQAVDHIEYWAEQFTSENGYNPLQVRVLCVIEPEVSFMSNTDTELQDLISNEAYCDSRASDKHFRVGGTTDLRWGFAGCALPIVLSHNTPNNSIYILWGPETFNFHGLFPRVSRHREF</sequence>
<dbReference type="Proteomes" id="UP000190102">
    <property type="component" value="Unassembled WGS sequence"/>
</dbReference>
<dbReference type="STRING" id="115783.SAMN02745119_00636"/>
<dbReference type="OrthoDB" id="5520868at2"/>
<feature type="domain" description="PRTase-CE" evidence="1">
    <location>
        <begin position="55"/>
        <end position="361"/>
    </location>
</feature>
<proteinExistence type="predicted"/>
<protein>
    <recommendedName>
        <fullName evidence="1">PRTase-CE domain-containing protein</fullName>
    </recommendedName>
</protein>
<evidence type="ECO:0000313" key="2">
    <source>
        <dbReference type="EMBL" id="SJZ44398.1"/>
    </source>
</evidence>
<dbReference type="Pfam" id="PF24390">
    <property type="entry name" value="PRTase-CE"/>
    <property type="match status" value="1"/>
</dbReference>
<dbReference type="EMBL" id="FUWR01000001">
    <property type="protein sequence ID" value="SJZ44398.1"/>
    <property type="molecule type" value="Genomic_DNA"/>
</dbReference>
<evidence type="ECO:0000313" key="3">
    <source>
        <dbReference type="Proteomes" id="UP000190102"/>
    </source>
</evidence>
<gene>
    <name evidence="2" type="ORF">SAMN02745119_00636</name>
</gene>
<name>A0A1T4KPX2_9BACT</name>
<organism evidence="2 3">
    <name type="scientific">Trichlorobacter thiogenes</name>
    <dbReference type="NCBI Taxonomy" id="115783"/>
    <lineage>
        <taxon>Bacteria</taxon>
        <taxon>Pseudomonadati</taxon>
        <taxon>Thermodesulfobacteriota</taxon>
        <taxon>Desulfuromonadia</taxon>
        <taxon>Geobacterales</taxon>
        <taxon>Geobacteraceae</taxon>
        <taxon>Trichlorobacter</taxon>
    </lineage>
</organism>
<reference evidence="3" key="1">
    <citation type="submission" date="2017-02" db="EMBL/GenBank/DDBJ databases">
        <authorList>
            <person name="Varghese N."/>
            <person name="Submissions S."/>
        </authorList>
    </citation>
    <scope>NUCLEOTIDE SEQUENCE [LARGE SCALE GENOMIC DNA]</scope>
    <source>
        <strain evidence="3">ATCC BAA-34</strain>
    </source>
</reference>
<dbReference type="AlphaFoldDB" id="A0A1T4KPX2"/>
<accession>A0A1T4KPX2</accession>